<keyword evidence="1" id="KW-0732">Signal</keyword>
<accession>L8WI13</accession>
<proteinExistence type="predicted"/>
<gene>
    <name evidence="2" type="ORF">AG1IA_09529</name>
</gene>
<name>L8WI13_THACA</name>
<evidence type="ECO:0000313" key="3">
    <source>
        <dbReference type="Proteomes" id="UP000011668"/>
    </source>
</evidence>
<organism evidence="2 3">
    <name type="scientific">Thanatephorus cucumeris (strain AG1-IA)</name>
    <name type="common">Rice sheath blight fungus</name>
    <name type="synonym">Rhizoctonia solani</name>
    <dbReference type="NCBI Taxonomy" id="983506"/>
    <lineage>
        <taxon>Eukaryota</taxon>
        <taxon>Fungi</taxon>
        <taxon>Dikarya</taxon>
        <taxon>Basidiomycota</taxon>
        <taxon>Agaricomycotina</taxon>
        <taxon>Agaricomycetes</taxon>
        <taxon>Cantharellales</taxon>
        <taxon>Ceratobasidiaceae</taxon>
        <taxon>Rhizoctonia</taxon>
        <taxon>Rhizoctonia solani AG-1</taxon>
    </lineage>
</organism>
<evidence type="ECO:0000256" key="1">
    <source>
        <dbReference type="SAM" id="SignalP"/>
    </source>
</evidence>
<dbReference type="AlphaFoldDB" id="L8WI13"/>
<feature type="chain" id="PRO_5003996725" description="Secreted protein" evidence="1">
    <location>
        <begin position="18"/>
        <end position="161"/>
    </location>
</feature>
<evidence type="ECO:0000313" key="2">
    <source>
        <dbReference type="EMBL" id="ELU36438.1"/>
    </source>
</evidence>
<evidence type="ECO:0008006" key="4">
    <source>
        <dbReference type="Google" id="ProtNLM"/>
    </source>
</evidence>
<protein>
    <recommendedName>
        <fullName evidence="4">Secreted protein</fullName>
    </recommendedName>
</protein>
<dbReference type="EMBL" id="AFRT01003403">
    <property type="protein sequence ID" value="ELU36438.1"/>
    <property type="molecule type" value="Genomic_DNA"/>
</dbReference>
<comment type="caution">
    <text evidence="2">The sequence shown here is derived from an EMBL/GenBank/DDBJ whole genome shotgun (WGS) entry which is preliminary data.</text>
</comment>
<reference evidence="2 3" key="1">
    <citation type="journal article" date="2013" name="Nat. Commun.">
        <title>The evolution and pathogenic mechanisms of the rice sheath blight pathogen.</title>
        <authorList>
            <person name="Zheng A."/>
            <person name="Lin R."/>
            <person name="Xu L."/>
            <person name="Qin P."/>
            <person name="Tang C."/>
            <person name="Ai P."/>
            <person name="Zhang D."/>
            <person name="Liu Y."/>
            <person name="Sun Z."/>
            <person name="Feng H."/>
            <person name="Wang Y."/>
            <person name="Chen Y."/>
            <person name="Liang X."/>
            <person name="Fu R."/>
            <person name="Li Q."/>
            <person name="Zhang J."/>
            <person name="Yu X."/>
            <person name="Xie Z."/>
            <person name="Ding L."/>
            <person name="Guan P."/>
            <person name="Tang J."/>
            <person name="Liang Y."/>
            <person name="Wang S."/>
            <person name="Deng Q."/>
            <person name="Li S."/>
            <person name="Zhu J."/>
            <person name="Wang L."/>
            <person name="Liu H."/>
            <person name="Li P."/>
        </authorList>
    </citation>
    <scope>NUCLEOTIDE SEQUENCE [LARGE SCALE GENOMIC DNA]</scope>
    <source>
        <strain evidence="3">AG-1 IA</strain>
    </source>
</reference>
<dbReference type="HOGENOM" id="CLU_1644864_0_0_1"/>
<feature type="signal peptide" evidence="1">
    <location>
        <begin position="1"/>
        <end position="17"/>
    </location>
</feature>
<sequence>MLFFLFWFCSSFGFPRSYPLSPRPFPVTIFSSGLRYFVPSRLTPCPHLHMAPGCLILSWHFAYLPCPFDGSHLYHLPTLSPFIPLLISMHSRLLNSCFVTLYITEDVLITKLFEHDFAYTMLHGAKRLQLKGSVEPLCILSPHMFLVLRINLGAGGDVAGG</sequence>
<dbReference type="Proteomes" id="UP000011668">
    <property type="component" value="Unassembled WGS sequence"/>
</dbReference>
<keyword evidence="3" id="KW-1185">Reference proteome</keyword>